<dbReference type="PANTHER" id="PTHR30413">
    <property type="entry name" value="INNER MEMBRANE TRANSPORT PERMEASE"/>
    <property type="match status" value="1"/>
</dbReference>
<evidence type="ECO:0000256" key="1">
    <source>
        <dbReference type="ARBA" id="ARBA00004429"/>
    </source>
</evidence>
<dbReference type="PANTHER" id="PTHR30413:SF8">
    <property type="entry name" value="TRANSPORT PERMEASE PROTEIN"/>
    <property type="match status" value="1"/>
</dbReference>
<gene>
    <name evidence="11" type="ORF">ICL16_42150</name>
</gene>
<dbReference type="GO" id="GO:0005886">
    <property type="term" value="C:plasma membrane"/>
    <property type="evidence" value="ECO:0007669"/>
    <property type="project" value="UniProtKB-SubCell"/>
</dbReference>
<evidence type="ECO:0000313" key="11">
    <source>
        <dbReference type="EMBL" id="MBD2778477.1"/>
    </source>
</evidence>
<evidence type="ECO:0000256" key="7">
    <source>
        <dbReference type="ARBA" id="ARBA00022989"/>
    </source>
</evidence>
<dbReference type="AlphaFoldDB" id="A0A8J6XXX4"/>
<dbReference type="Pfam" id="PF01061">
    <property type="entry name" value="ABC2_membrane"/>
    <property type="match status" value="1"/>
</dbReference>
<keyword evidence="7 9" id="KW-1133">Transmembrane helix</keyword>
<feature type="domain" description="ABC transmembrane type-2" evidence="10">
    <location>
        <begin position="44"/>
        <end position="266"/>
    </location>
</feature>
<evidence type="ECO:0000256" key="8">
    <source>
        <dbReference type="ARBA" id="ARBA00023136"/>
    </source>
</evidence>
<keyword evidence="12" id="KW-1185">Reference proteome</keyword>
<organism evidence="11 12">
    <name type="scientific">Iningainema tapete BLCC-T55</name>
    <dbReference type="NCBI Taxonomy" id="2748662"/>
    <lineage>
        <taxon>Bacteria</taxon>
        <taxon>Bacillati</taxon>
        <taxon>Cyanobacteriota</taxon>
        <taxon>Cyanophyceae</taxon>
        <taxon>Nostocales</taxon>
        <taxon>Scytonemataceae</taxon>
        <taxon>Iningainema tapete</taxon>
    </lineage>
</organism>
<comment type="caution">
    <text evidence="11">The sequence shown here is derived from an EMBL/GenBank/DDBJ whole genome shotgun (WGS) entry which is preliminary data.</text>
</comment>
<name>A0A8J6XXX4_9CYAN</name>
<dbReference type="InterPro" id="IPR047817">
    <property type="entry name" value="ABC2_TM_bact-type"/>
</dbReference>
<feature type="transmembrane region" description="Helical" evidence="9">
    <location>
        <begin position="185"/>
        <end position="204"/>
    </location>
</feature>
<evidence type="ECO:0000313" key="12">
    <source>
        <dbReference type="Proteomes" id="UP000629098"/>
    </source>
</evidence>
<dbReference type="EMBL" id="JACXAE010000126">
    <property type="protein sequence ID" value="MBD2778477.1"/>
    <property type="molecule type" value="Genomic_DNA"/>
</dbReference>
<accession>A0A8J6XXX4</accession>
<protein>
    <recommendedName>
        <fullName evidence="9">Transport permease protein</fullName>
    </recommendedName>
</protein>
<reference evidence="11" key="1">
    <citation type="submission" date="2020-09" db="EMBL/GenBank/DDBJ databases">
        <title>Iningainema tapete sp. nov. (Scytonemataceae, Cyanobacteria) from greenhouses in central Florida (USA) produces two types of nodularin with biosynthetic potential for microcystin-LR and anabaenopeptins.</title>
        <authorList>
            <person name="Berthold D.E."/>
            <person name="Lefler F.W."/>
            <person name="Huang I.-S."/>
            <person name="Abdulla H."/>
            <person name="Zimba P.V."/>
            <person name="Laughinghouse H.D. IV."/>
        </authorList>
    </citation>
    <scope>NUCLEOTIDE SEQUENCE</scope>
    <source>
        <strain evidence="11">BLCCT55</strain>
    </source>
</reference>
<evidence type="ECO:0000256" key="6">
    <source>
        <dbReference type="ARBA" id="ARBA00022692"/>
    </source>
</evidence>
<dbReference type="GO" id="GO:0015920">
    <property type="term" value="P:lipopolysaccharide transport"/>
    <property type="evidence" value="ECO:0007669"/>
    <property type="project" value="TreeGrafter"/>
</dbReference>
<comment type="similarity">
    <text evidence="2 9">Belongs to the ABC-2 integral membrane protein family.</text>
</comment>
<evidence type="ECO:0000256" key="3">
    <source>
        <dbReference type="ARBA" id="ARBA00022448"/>
    </source>
</evidence>
<dbReference type="Proteomes" id="UP000629098">
    <property type="component" value="Unassembled WGS sequence"/>
</dbReference>
<feature type="transmembrane region" description="Helical" evidence="9">
    <location>
        <begin position="240"/>
        <end position="263"/>
    </location>
</feature>
<keyword evidence="8 9" id="KW-0472">Membrane</keyword>
<keyword evidence="3 9" id="KW-0813">Transport</keyword>
<sequence>MTKELIIEAGRTEGQYWRDLWKYRELFYFLAWRDILVRYKQTAIGMAWALIRPFLTMIVFTVIFQGVAKLPSDGNTPYPILVYAALLPWQFFSSALMECSNSLVNNANLLSKVYFPRLIVPTSAVIVSFVDFMISGIILLGLMAYYNFVPDWRILTLPVFILIAFAASMGAGLWLAAVTVEYRDFRYIVTFLVQFGLYISPVGFSSTRIPQQWRLLYSLNPMVGVIDGFRWAILGGESQIYLPGFALSLMIVAILLWSGIWYFRRMERTFADVI</sequence>
<evidence type="ECO:0000259" key="10">
    <source>
        <dbReference type="PROSITE" id="PS51012"/>
    </source>
</evidence>
<dbReference type="PROSITE" id="PS51012">
    <property type="entry name" value="ABC_TM2"/>
    <property type="match status" value="1"/>
</dbReference>
<keyword evidence="5" id="KW-0997">Cell inner membrane</keyword>
<feature type="transmembrane region" description="Helical" evidence="9">
    <location>
        <begin position="118"/>
        <end position="146"/>
    </location>
</feature>
<feature type="transmembrane region" description="Helical" evidence="9">
    <location>
        <begin position="152"/>
        <end position="178"/>
    </location>
</feature>
<evidence type="ECO:0000256" key="9">
    <source>
        <dbReference type="RuleBase" id="RU361157"/>
    </source>
</evidence>
<feature type="transmembrane region" description="Helical" evidence="9">
    <location>
        <begin position="80"/>
        <end position="97"/>
    </location>
</feature>
<keyword evidence="4 9" id="KW-1003">Cell membrane</keyword>
<feature type="transmembrane region" description="Helical" evidence="9">
    <location>
        <begin position="43"/>
        <end position="68"/>
    </location>
</feature>
<keyword evidence="6 9" id="KW-0812">Transmembrane</keyword>
<evidence type="ECO:0000256" key="4">
    <source>
        <dbReference type="ARBA" id="ARBA00022475"/>
    </source>
</evidence>
<dbReference type="InterPro" id="IPR013525">
    <property type="entry name" value="ABC2_TM"/>
</dbReference>
<evidence type="ECO:0000256" key="5">
    <source>
        <dbReference type="ARBA" id="ARBA00022519"/>
    </source>
</evidence>
<evidence type="ECO:0000256" key="2">
    <source>
        <dbReference type="ARBA" id="ARBA00007783"/>
    </source>
</evidence>
<dbReference type="GO" id="GO:0140359">
    <property type="term" value="F:ABC-type transporter activity"/>
    <property type="evidence" value="ECO:0007669"/>
    <property type="project" value="InterPro"/>
</dbReference>
<proteinExistence type="inferred from homology"/>
<comment type="subcellular location">
    <subcellularLocation>
        <location evidence="1">Cell inner membrane</location>
        <topology evidence="1">Multi-pass membrane protein</topology>
    </subcellularLocation>
    <subcellularLocation>
        <location evidence="9">Cell membrane</location>
        <topology evidence="9">Multi-pass membrane protein</topology>
    </subcellularLocation>
</comment>
<dbReference type="RefSeq" id="WP_190838179.1">
    <property type="nucleotide sequence ID" value="NZ_CAWPPI010000126.1"/>
</dbReference>